<dbReference type="EMBL" id="LCBS01000053">
    <property type="protein sequence ID" value="KKS14153.1"/>
    <property type="molecule type" value="Genomic_DNA"/>
</dbReference>
<accession>A0A0G0ZMG9</accession>
<sequence>MKQLNELTKEQQEEIKKLVIERLKRLPPNVSFSIG</sequence>
<name>A0A0G0ZMG9_UNCKA</name>
<comment type="caution">
    <text evidence="1">The sequence shown here is derived from an EMBL/GenBank/DDBJ whole genome shotgun (WGS) entry which is preliminary data.</text>
</comment>
<organism evidence="1 2">
    <name type="scientific">candidate division WWE3 bacterium GW2011_GWB1_41_6</name>
    <dbReference type="NCBI Taxonomy" id="1619112"/>
    <lineage>
        <taxon>Bacteria</taxon>
        <taxon>Katanobacteria</taxon>
    </lineage>
</organism>
<protein>
    <submittedName>
        <fullName evidence="1">Uncharacterized protein</fullName>
    </submittedName>
</protein>
<proteinExistence type="predicted"/>
<dbReference type="Proteomes" id="UP000034163">
    <property type="component" value="Unassembled WGS sequence"/>
</dbReference>
<gene>
    <name evidence="1" type="ORF">UU72_C0053G0002</name>
</gene>
<reference evidence="1 2" key="1">
    <citation type="journal article" date="2015" name="Nature">
        <title>rRNA introns, odd ribosomes, and small enigmatic genomes across a large radiation of phyla.</title>
        <authorList>
            <person name="Brown C.T."/>
            <person name="Hug L.A."/>
            <person name="Thomas B.C."/>
            <person name="Sharon I."/>
            <person name="Castelle C.J."/>
            <person name="Singh A."/>
            <person name="Wilkins M.J."/>
            <person name="Williams K.H."/>
            <person name="Banfield J.F."/>
        </authorList>
    </citation>
    <scope>NUCLEOTIDE SEQUENCE [LARGE SCALE GENOMIC DNA]</scope>
</reference>
<evidence type="ECO:0000313" key="2">
    <source>
        <dbReference type="Proteomes" id="UP000034163"/>
    </source>
</evidence>
<dbReference type="AlphaFoldDB" id="A0A0G0ZMG9"/>
<evidence type="ECO:0000313" key="1">
    <source>
        <dbReference type="EMBL" id="KKS14153.1"/>
    </source>
</evidence>